<dbReference type="Proteomes" id="UP000596742">
    <property type="component" value="Unassembled WGS sequence"/>
</dbReference>
<name>A0A8B6CDA6_MYTGA</name>
<proteinExistence type="predicted"/>
<evidence type="ECO:0000313" key="2">
    <source>
        <dbReference type="Proteomes" id="UP000596742"/>
    </source>
</evidence>
<reference evidence="1" key="1">
    <citation type="submission" date="2018-11" db="EMBL/GenBank/DDBJ databases">
        <authorList>
            <person name="Alioto T."/>
            <person name="Alioto T."/>
        </authorList>
    </citation>
    <scope>NUCLEOTIDE SEQUENCE</scope>
</reference>
<protein>
    <submittedName>
        <fullName evidence="1">Uncharacterized protein</fullName>
    </submittedName>
</protein>
<keyword evidence="2" id="KW-1185">Reference proteome</keyword>
<organism evidence="1 2">
    <name type="scientific">Mytilus galloprovincialis</name>
    <name type="common">Mediterranean mussel</name>
    <dbReference type="NCBI Taxonomy" id="29158"/>
    <lineage>
        <taxon>Eukaryota</taxon>
        <taxon>Metazoa</taxon>
        <taxon>Spiralia</taxon>
        <taxon>Lophotrochozoa</taxon>
        <taxon>Mollusca</taxon>
        <taxon>Bivalvia</taxon>
        <taxon>Autobranchia</taxon>
        <taxon>Pteriomorphia</taxon>
        <taxon>Mytilida</taxon>
        <taxon>Mytiloidea</taxon>
        <taxon>Mytilidae</taxon>
        <taxon>Mytilinae</taxon>
        <taxon>Mytilus</taxon>
    </lineage>
</organism>
<dbReference type="EMBL" id="UYJE01001540">
    <property type="protein sequence ID" value="VDI02969.1"/>
    <property type="molecule type" value="Genomic_DNA"/>
</dbReference>
<sequence>MKCFYENFTLIGALIPATDSGFDSTTYSGTSDVTYSSVISSTEKSLNDETNRDISKVMVISDETGIRGIQDTNPPGYPHQSKPSLYMEASGGNFLMIKTEKDSQC</sequence>
<dbReference type="AlphaFoldDB" id="A0A8B6CDA6"/>
<comment type="caution">
    <text evidence="1">The sequence shown here is derived from an EMBL/GenBank/DDBJ whole genome shotgun (WGS) entry which is preliminary data.</text>
</comment>
<accession>A0A8B6CDA6</accession>
<evidence type="ECO:0000313" key="1">
    <source>
        <dbReference type="EMBL" id="VDI02969.1"/>
    </source>
</evidence>
<gene>
    <name evidence="1" type="ORF">MGAL_10B050818</name>
</gene>